<feature type="region of interest" description="Disordered" evidence="1">
    <location>
        <begin position="170"/>
        <end position="198"/>
    </location>
</feature>
<feature type="region of interest" description="Disordered" evidence="1">
    <location>
        <begin position="58"/>
        <end position="82"/>
    </location>
</feature>
<comment type="caution">
    <text evidence="2">The sequence shown here is derived from an EMBL/GenBank/DDBJ whole genome shotgun (WGS) entry which is preliminary data.</text>
</comment>
<sequence>MLREVGRHPMRKLHLSWESERVPLGPSKSLKRHVSRAMWDRVPSTSLRLRLVSRKVVPGRFGDDDDDDDGEEEDREDDVQKSKRVRIDAVEETERKGEEAKKLKDREVIRQEVDANKASISSSGAPPVSNVRVPWFGNSKHATSGSSLMPVIDSTSACTSKSPIPLFLAPGTTSRMSHSRSNSTSSLGVASRRNNAGSVSSMGMKTFLVGKLRGTTTGTTRARISTLMAPTASSLAKTRRLPVPSDLPFQVKAKGKEKEKEKEKELQKETDAVEQIVNSLTVPRSQSKIFSQPLILMNPLSKRSEPQMSLSAVAATPRRSLQSRRSRR</sequence>
<feature type="region of interest" description="Disordered" evidence="1">
    <location>
        <begin position="231"/>
        <end position="269"/>
    </location>
</feature>
<protein>
    <submittedName>
        <fullName evidence="2">Uncharacterized protein</fullName>
    </submittedName>
</protein>
<reference evidence="2" key="1">
    <citation type="journal article" date="2020" name="New Phytol.">
        <title>Comparative genomics reveals dynamic genome evolution in host specialist ectomycorrhizal fungi.</title>
        <authorList>
            <person name="Lofgren L.A."/>
            <person name="Nguyen N.H."/>
            <person name="Vilgalys R."/>
            <person name="Ruytinx J."/>
            <person name="Liao H.L."/>
            <person name="Branco S."/>
            <person name="Kuo A."/>
            <person name="LaButti K."/>
            <person name="Lipzen A."/>
            <person name="Andreopoulos W."/>
            <person name="Pangilinan J."/>
            <person name="Riley R."/>
            <person name="Hundley H."/>
            <person name="Na H."/>
            <person name="Barry K."/>
            <person name="Grigoriev I.V."/>
            <person name="Stajich J.E."/>
            <person name="Kennedy P.G."/>
        </authorList>
    </citation>
    <scope>NUCLEOTIDE SEQUENCE</scope>
    <source>
        <strain evidence="2">DOB743</strain>
    </source>
</reference>
<proteinExistence type="predicted"/>
<dbReference type="EMBL" id="JABBWD010000019">
    <property type="protein sequence ID" value="KAG1777763.1"/>
    <property type="molecule type" value="Genomic_DNA"/>
</dbReference>
<keyword evidence="3" id="KW-1185">Reference proteome</keyword>
<dbReference type="Proteomes" id="UP000714275">
    <property type="component" value="Unassembled WGS sequence"/>
</dbReference>
<feature type="region of interest" description="Disordered" evidence="1">
    <location>
        <begin position="304"/>
        <end position="328"/>
    </location>
</feature>
<evidence type="ECO:0000313" key="3">
    <source>
        <dbReference type="Proteomes" id="UP000714275"/>
    </source>
</evidence>
<accession>A0A9P6ZWM1</accession>
<dbReference type="OrthoDB" id="10417563at2759"/>
<evidence type="ECO:0000313" key="2">
    <source>
        <dbReference type="EMBL" id="KAG1777763.1"/>
    </source>
</evidence>
<gene>
    <name evidence="2" type="ORF">EV702DRAFT_1100691</name>
</gene>
<name>A0A9P6ZWM1_9AGAM</name>
<feature type="compositionally biased region" description="Low complexity" evidence="1">
    <location>
        <begin position="172"/>
        <end position="186"/>
    </location>
</feature>
<organism evidence="2 3">
    <name type="scientific">Suillus placidus</name>
    <dbReference type="NCBI Taxonomy" id="48579"/>
    <lineage>
        <taxon>Eukaryota</taxon>
        <taxon>Fungi</taxon>
        <taxon>Dikarya</taxon>
        <taxon>Basidiomycota</taxon>
        <taxon>Agaricomycotina</taxon>
        <taxon>Agaricomycetes</taxon>
        <taxon>Agaricomycetidae</taxon>
        <taxon>Boletales</taxon>
        <taxon>Suillineae</taxon>
        <taxon>Suillaceae</taxon>
        <taxon>Suillus</taxon>
    </lineage>
</organism>
<feature type="compositionally biased region" description="Basic and acidic residues" evidence="1">
    <location>
        <begin position="254"/>
        <end position="269"/>
    </location>
</feature>
<dbReference type="AlphaFoldDB" id="A0A9P6ZWM1"/>
<evidence type="ECO:0000256" key="1">
    <source>
        <dbReference type="SAM" id="MobiDB-lite"/>
    </source>
</evidence>
<feature type="compositionally biased region" description="Acidic residues" evidence="1">
    <location>
        <begin position="63"/>
        <end position="77"/>
    </location>
</feature>